<dbReference type="PANTHER" id="PTHR30483">
    <property type="entry name" value="LEUCINE-SPECIFIC-BINDING PROTEIN"/>
    <property type="match status" value="1"/>
</dbReference>
<dbReference type="Proteomes" id="UP001597400">
    <property type="component" value="Unassembled WGS sequence"/>
</dbReference>
<dbReference type="PANTHER" id="PTHR30483:SF6">
    <property type="entry name" value="PERIPLASMIC BINDING PROTEIN OF ABC TRANSPORTER FOR NATURAL AMINO ACIDS"/>
    <property type="match status" value="1"/>
</dbReference>
<evidence type="ECO:0000256" key="1">
    <source>
        <dbReference type="ARBA" id="ARBA00022970"/>
    </source>
</evidence>
<dbReference type="RefSeq" id="WP_380928020.1">
    <property type="nucleotide sequence ID" value="NZ_JBHUGS010000001.1"/>
</dbReference>
<protein>
    <recommendedName>
        <fullName evidence="5">Leucine-binding protein domain-containing protein</fullName>
    </recommendedName>
</protein>
<dbReference type="InterPro" id="IPR051010">
    <property type="entry name" value="BCAA_transport"/>
</dbReference>
<dbReference type="Gene3D" id="3.40.50.2300">
    <property type="match status" value="2"/>
</dbReference>
<keyword evidence="1" id="KW-0813">Transport</keyword>
<organism evidence="3 4">
    <name type="scientific">Sphingomonas arantia</name>
    <dbReference type="NCBI Taxonomy" id="1460676"/>
    <lineage>
        <taxon>Bacteria</taxon>
        <taxon>Pseudomonadati</taxon>
        <taxon>Pseudomonadota</taxon>
        <taxon>Alphaproteobacteria</taxon>
        <taxon>Sphingomonadales</taxon>
        <taxon>Sphingomonadaceae</taxon>
        <taxon>Sphingomonas</taxon>
    </lineage>
</organism>
<evidence type="ECO:0008006" key="5">
    <source>
        <dbReference type="Google" id="ProtNLM"/>
    </source>
</evidence>
<reference evidence="4" key="1">
    <citation type="journal article" date="2019" name="Int. J. Syst. Evol. Microbiol.">
        <title>The Global Catalogue of Microorganisms (GCM) 10K type strain sequencing project: providing services to taxonomists for standard genome sequencing and annotation.</title>
        <authorList>
            <consortium name="The Broad Institute Genomics Platform"/>
            <consortium name="The Broad Institute Genome Sequencing Center for Infectious Disease"/>
            <person name="Wu L."/>
            <person name="Ma J."/>
        </authorList>
    </citation>
    <scope>NUCLEOTIDE SEQUENCE [LARGE SCALE GENOMIC DNA]</scope>
    <source>
        <strain evidence="4">CGMCC 1.12702</strain>
    </source>
</reference>
<evidence type="ECO:0000256" key="2">
    <source>
        <dbReference type="SAM" id="SignalP"/>
    </source>
</evidence>
<comment type="caution">
    <text evidence="3">The sequence shown here is derived from an EMBL/GenBank/DDBJ whole genome shotgun (WGS) entry which is preliminary data.</text>
</comment>
<keyword evidence="2" id="KW-0732">Signal</keyword>
<keyword evidence="4" id="KW-1185">Reference proteome</keyword>
<feature type="chain" id="PRO_5047148191" description="Leucine-binding protein domain-containing protein" evidence="2">
    <location>
        <begin position="22"/>
        <end position="345"/>
    </location>
</feature>
<feature type="signal peptide" evidence="2">
    <location>
        <begin position="1"/>
        <end position="21"/>
    </location>
</feature>
<evidence type="ECO:0000313" key="4">
    <source>
        <dbReference type="Proteomes" id="UP001597400"/>
    </source>
</evidence>
<name>A0ABW4TU01_9SPHN</name>
<dbReference type="EMBL" id="JBHUGS010000001">
    <property type="protein sequence ID" value="MFD1950180.1"/>
    <property type="molecule type" value="Genomic_DNA"/>
</dbReference>
<dbReference type="SUPFAM" id="SSF53822">
    <property type="entry name" value="Periplasmic binding protein-like I"/>
    <property type="match status" value="1"/>
</dbReference>
<accession>A0ABW4TU01</accession>
<keyword evidence="1" id="KW-0029">Amino-acid transport</keyword>
<sequence length="345" mass="34918">MLRLARSVGLLSVASSVPLIAAPRVNREPVAFLLPLTGASANLGLSMQRAASLQLPFGGKPVLATAVDTGTGAALAARAAIKGGAKMILGPVFAADVRPVLAEAAGRVPVLSFSNDISLYESGAFILGITASQLTTAILRYGRQRGLRRIGLLAGEGSWNTQVAAACARLQGELGYELVPVARPANLAGLGLELGRLAGGAPDALLVPDNAAVFVEAARGLAGSGVQLLGLMQGVDYAPAALQATAGAWIAAPDPTAFGTFATAFQAQHGGTPGTIAALAYDAAGIVQRLRTQNRISRAGLLAMEPYRGVTGTLKFRSDGSCVRELSILVAGPDGYQVAAASASA</sequence>
<dbReference type="InterPro" id="IPR028082">
    <property type="entry name" value="Peripla_BP_I"/>
</dbReference>
<gene>
    <name evidence="3" type="ORF">ACFSGX_05295</name>
</gene>
<evidence type="ECO:0000313" key="3">
    <source>
        <dbReference type="EMBL" id="MFD1950180.1"/>
    </source>
</evidence>
<proteinExistence type="predicted"/>